<protein>
    <submittedName>
        <fullName evidence="2">Uncharacterized protein</fullName>
    </submittedName>
</protein>
<feature type="transmembrane region" description="Helical" evidence="1">
    <location>
        <begin position="325"/>
        <end position="346"/>
    </location>
</feature>
<keyword evidence="1" id="KW-0472">Membrane</keyword>
<evidence type="ECO:0000313" key="2">
    <source>
        <dbReference type="EMBL" id="QDB71092.1"/>
    </source>
</evidence>
<feature type="transmembrane region" description="Helical" evidence="1">
    <location>
        <begin position="32"/>
        <end position="56"/>
    </location>
</feature>
<keyword evidence="1" id="KW-1133">Transmembrane helix</keyword>
<sequence>MGYYSVLIFFPGLLIILGSKYFFPRQITRKEFMVQLGCLVVSTAIATAALSAGQLYKTSDFNILNGVVTDKKRVEVSCEHQYQCDEICSGTGKNRSCTPVYCDEHDNDWDYNVYTTVGKFEIKRLDDQGARTPPRWLAAKIGEPAAKVESVTNYTLIDDERYKAEEASELKYKGKLPDYPKTEDYYRYNRIVNTTPFSFGYLNNYLNRMLIEYGAKKQLNVILVITENDPDYWKALRSHWKGVRKNDVVLVYGIGDNNEIKWFEAETFADGEGNRRLITDLEGMARNNRLGYDLVHHQFEHIVTEYVRKPNAEFAYMASNYSPPIWWIVLIIFINMLVTGGVAIYFKDNRVF</sequence>
<dbReference type="EMBL" id="MK994515">
    <property type="protein sequence ID" value="QDB71092.1"/>
    <property type="molecule type" value="Genomic_DNA"/>
</dbReference>
<evidence type="ECO:0000256" key="1">
    <source>
        <dbReference type="SAM" id="Phobius"/>
    </source>
</evidence>
<organism evidence="2 3">
    <name type="scientific">Serratia phage Moabite</name>
    <dbReference type="NCBI Taxonomy" id="2587814"/>
    <lineage>
        <taxon>Viruses</taxon>
        <taxon>Duplodnaviria</taxon>
        <taxon>Heunggongvirae</taxon>
        <taxon>Uroviricota</taxon>
        <taxon>Caudoviricetes</taxon>
        <taxon>Chimalliviridae</taxon>
        <taxon>Moabitevirus</taxon>
        <taxon>Moabitevirus moabite</taxon>
    </lineage>
</organism>
<evidence type="ECO:0000313" key="3">
    <source>
        <dbReference type="Proteomes" id="UP000319063"/>
    </source>
</evidence>
<accession>A0A4Y5TP60</accession>
<gene>
    <name evidence="2" type="ORF">CPT_Moabite_060</name>
</gene>
<keyword evidence="1" id="KW-0812">Transmembrane</keyword>
<feature type="transmembrane region" description="Helical" evidence="1">
    <location>
        <begin position="6"/>
        <end position="23"/>
    </location>
</feature>
<keyword evidence="3" id="KW-1185">Reference proteome</keyword>
<dbReference type="Proteomes" id="UP000319063">
    <property type="component" value="Segment"/>
</dbReference>
<name>A0A4Y5TP60_9CAUD</name>
<proteinExistence type="predicted"/>
<reference evidence="3" key="1">
    <citation type="submission" date="2019-05" db="EMBL/GenBank/DDBJ databases">
        <title>Complete Genome Sequence of Serratia marcescens Myophage Moabite.</title>
        <authorList>
            <person name="Price L."/>
            <person name="Rohren M."/>
            <person name="Newkirk H."/>
            <person name="Liu M."/>
            <person name="Ramsey J."/>
        </authorList>
    </citation>
    <scope>NUCLEOTIDE SEQUENCE [LARGE SCALE GENOMIC DNA]</scope>
</reference>